<name>A0A831WBJ1_9GAMM</name>
<sequence length="231" mass="25948">MTKTLFVLVVVAVIAAAIYYEWRRGDAMEATANRLGLDFLPDQKTLPAPLAAAGFDLFAQGPPLIRFYMTGQRDGGRLALFEFTYSAAPAGEGEADLPLQDDQVGMERRAQTVIWAVLERELPDFDLAPARGVHQRRVADRFGFIPVTFDDDRAFDRDYRLLGRDAGRLRRLFDPALRHYLLQHPGLVLESRGRNLLIYHFGRLTDPKRLPALLQQGRELLDLLESAAAGV</sequence>
<dbReference type="EMBL" id="DRKP01000161">
    <property type="protein sequence ID" value="HEB97297.1"/>
    <property type="molecule type" value="Genomic_DNA"/>
</dbReference>
<accession>A0A831WBJ1</accession>
<comment type="caution">
    <text evidence="1">The sequence shown here is derived from an EMBL/GenBank/DDBJ whole genome shotgun (WGS) entry which is preliminary data.</text>
</comment>
<proteinExistence type="predicted"/>
<protein>
    <recommendedName>
        <fullName evidence="2">DUF3137 domain-containing protein</fullName>
    </recommendedName>
</protein>
<organism evidence="1">
    <name type="scientific">Sedimenticola thiotaurini</name>
    <dbReference type="NCBI Taxonomy" id="1543721"/>
    <lineage>
        <taxon>Bacteria</taxon>
        <taxon>Pseudomonadati</taxon>
        <taxon>Pseudomonadota</taxon>
        <taxon>Gammaproteobacteria</taxon>
        <taxon>Chromatiales</taxon>
        <taxon>Sedimenticolaceae</taxon>
        <taxon>Sedimenticola</taxon>
    </lineage>
</organism>
<dbReference type="Proteomes" id="UP000886251">
    <property type="component" value="Unassembled WGS sequence"/>
</dbReference>
<gene>
    <name evidence="1" type="ORF">ENI96_12825</name>
</gene>
<reference evidence="1" key="1">
    <citation type="journal article" date="2020" name="mSystems">
        <title>Genome- and Community-Level Interaction Insights into Carbon Utilization and Element Cycling Functions of Hydrothermarchaeota in Hydrothermal Sediment.</title>
        <authorList>
            <person name="Zhou Z."/>
            <person name="Liu Y."/>
            <person name="Xu W."/>
            <person name="Pan J."/>
            <person name="Luo Z.H."/>
            <person name="Li M."/>
        </authorList>
    </citation>
    <scope>NUCLEOTIDE SEQUENCE [LARGE SCALE GENOMIC DNA]</scope>
    <source>
        <strain evidence="1">HyVt-443</strain>
    </source>
</reference>
<evidence type="ECO:0008006" key="2">
    <source>
        <dbReference type="Google" id="ProtNLM"/>
    </source>
</evidence>
<dbReference type="AlphaFoldDB" id="A0A831WBJ1"/>
<evidence type="ECO:0000313" key="1">
    <source>
        <dbReference type="EMBL" id="HEB97297.1"/>
    </source>
</evidence>